<proteinExistence type="predicted"/>
<dbReference type="Proteomes" id="UP000009170">
    <property type="component" value="Unassembled WGS sequence"/>
</dbReference>
<dbReference type="Pfam" id="PF02330">
    <property type="entry name" value="MAM33"/>
    <property type="match status" value="1"/>
</dbReference>
<evidence type="ECO:0000313" key="2">
    <source>
        <dbReference type="EMBL" id="CEF98056.1"/>
    </source>
</evidence>
<dbReference type="PANTHER" id="PTHR10826:SF1">
    <property type="entry name" value="COMPLEMENT COMPONENT 1 Q SUBCOMPONENT-BINDING PROTEIN, MITOCHONDRIAL"/>
    <property type="match status" value="1"/>
</dbReference>
<reference evidence="2 3" key="2">
    <citation type="journal article" date="2014" name="BMC Genomics">
        <title>An improved genome of the model marine alga Ostreococcus tauri unfolds by assessing Illumina de novo assemblies.</title>
        <authorList>
            <person name="Blanc-Mathieu R."/>
            <person name="Verhelst B."/>
            <person name="Derelle E."/>
            <person name="Rombauts S."/>
            <person name="Bouget F.Y."/>
            <person name="Carre I."/>
            <person name="Chateau A."/>
            <person name="Eyre-Walker A."/>
            <person name="Grimsley N."/>
            <person name="Moreau H."/>
            <person name="Piegu B."/>
            <person name="Rivals E."/>
            <person name="Schackwitz W."/>
            <person name="Van de Peer Y."/>
            <person name="Piganeau G."/>
        </authorList>
    </citation>
    <scope>NUCLEOTIDE SEQUENCE [LARGE SCALE GENOMIC DNA]</scope>
    <source>
        <strain evidence="3">OTTH 0595 / CCAP 157/2 / RCC745</strain>
    </source>
</reference>
<dbReference type="InterPro" id="IPR003428">
    <property type="entry name" value="MAM33"/>
</dbReference>
<dbReference type="GO" id="GO:0005759">
    <property type="term" value="C:mitochondrial matrix"/>
    <property type="evidence" value="ECO:0007669"/>
    <property type="project" value="InterPro"/>
</dbReference>
<dbReference type="SUPFAM" id="SSF54529">
    <property type="entry name" value="Mitochondrial glycoprotein MAM33-like"/>
    <property type="match status" value="1"/>
</dbReference>
<dbReference type="PANTHER" id="PTHR10826">
    <property type="entry name" value="COMPLEMENT COMPONENT 1"/>
    <property type="match status" value="1"/>
</dbReference>
<dbReference type="InParanoid" id="A0A090M1I9"/>
<dbReference type="STRING" id="70448.A0A090M1I9"/>
<dbReference type="Gene3D" id="3.10.280.10">
    <property type="entry name" value="Mitochondrial glycoprotein"/>
    <property type="match status" value="1"/>
</dbReference>
<feature type="compositionally biased region" description="Acidic residues" evidence="1">
    <location>
        <begin position="151"/>
        <end position="188"/>
    </location>
</feature>
<feature type="region of interest" description="Disordered" evidence="1">
    <location>
        <begin position="102"/>
        <end position="128"/>
    </location>
</feature>
<dbReference type="OrthoDB" id="278212at2759"/>
<dbReference type="KEGG" id="ota:OT_ostta05g03340"/>
<protein>
    <submittedName>
        <fullName evidence="2">Mitochondrial glycoprotein</fullName>
    </submittedName>
</protein>
<dbReference type="EMBL" id="CAID01000005">
    <property type="protein sequence ID" value="CEF98056.1"/>
    <property type="molecule type" value="Genomic_DNA"/>
</dbReference>
<dbReference type="InterPro" id="IPR036561">
    <property type="entry name" value="MAM33_sf"/>
</dbReference>
<sequence length="312" mass="34967">MRAFFTDVFASVARQASRRASTGRDGPRAWGAIGQSWGNASSTATVARPVRARGLAWTTTGAGVRSGRWGDAGRRGIRTSAGGCDRASSLSEALLREMKHENEAYEPSDVARRGPPTPFTVNETDGDAEVSLSRTYGEDEEVHVTFVAQEEPYDENEDEDDSYDSTDDDSFDSEDSEEYDDEDDENDEDKISIDFNVVVSKLSDESKHLEFDCVTDGEFVEIKSVIFEEYDDETPLMGTPYSGPNFEDLEETVQDKFYEYLEERGINSDLANYIVEAHLDKEQREYTNWLEKVATFVKTKPTNKADKEPLSP</sequence>
<dbReference type="AlphaFoldDB" id="A0A090M1I9"/>
<dbReference type="RefSeq" id="XP_003079442.2">
    <property type="nucleotide sequence ID" value="XM_003079394.2"/>
</dbReference>
<comment type="caution">
    <text evidence="2">The sequence shown here is derived from an EMBL/GenBank/DDBJ whole genome shotgun (WGS) entry which is preliminary data.</text>
</comment>
<evidence type="ECO:0000313" key="3">
    <source>
        <dbReference type="Proteomes" id="UP000009170"/>
    </source>
</evidence>
<feature type="region of interest" description="Disordered" evidence="1">
    <location>
        <begin position="146"/>
        <end position="191"/>
    </location>
</feature>
<dbReference type="FunCoup" id="A0A090M1I9">
    <property type="interactions" value="778"/>
</dbReference>
<evidence type="ECO:0000256" key="1">
    <source>
        <dbReference type="SAM" id="MobiDB-lite"/>
    </source>
</evidence>
<keyword evidence="3" id="KW-1185">Reference proteome</keyword>
<organism evidence="2 3">
    <name type="scientific">Ostreococcus tauri</name>
    <name type="common">Marine green alga</name>
    <dbReference type="NCBI Taxonomy" id="70448"/>
    <lineage>
        <taxon>Eukaryota</taxon>
        <taxon>Viridiplantae</taxon>
        <taxon>Chlorophyta</taxon>
        <taxon>Mamiellophyceae</taxon>
        <taxon>Mamiellales</taxon>
        <taxon>Bathycoccaceae</taxon>
        <taxon>Ostreococcus</taxon>
    </lineage>
</organism>
<gene>
    <name evidence="2" type="ORF">OT_ostta05g03340</name>
</gene>
<accession>A0A090M1I9</accession>
<reference evidence="3" key="1">
    <citation type="journal article" date="2006" name="Proc. Natl. Acad. Sci. U.S.A.">
        <title>Genome analysis of the smallest free-living eukaryote Ostreococcus tauri unveils many unique features.</title>
        <authorList>
            <person name="Derelle E."/>
            <person name="Ferraz C."/>
            <person name="Rombauts S."/>
            <person name="Rouze P."/>
            <person name="Worden A.Z."/>
            <person name="Robbens S."/>
            <person name="Partensky F."/>
            <person name="Degroeve S."/>
            <person name="Echeynie S."/>
            <person name="Cooke R."/>
            <person name="Saeys Y."/>
            <person name="Wuyts J."/>
            <person name="Jabbari K."/>
            <person name="Bowler C."/>
            <person name="Panaud O."/>
            <person name="Piegu B."/>
            <person name="Ball S.G."/>
            <person name="Ral J.-P."/>
            <person name="Bouget F.-Y."/>
            <person name="Piganeau G."/>
            <person name="De Baets B."/>
            <person name="Picard A."/>
            <person name="Delseny M."/>
            <person name="Demaille J."/>
            <person name="Van de Peer Y."/>
            <person name="Moreau H."/>
        </authorList>
    </citation>
    <scope>NUCLEOTIDE SEQUENCE [LARGE SCALE GENOMIC DNA]</scope>
    <source>
        <strain evidence="3">OTTH 0595 / CCAP 157/2 / RCC745</strain>
    </source>
</reference>
<dbReference type="GeneID" id="9835143"/>
<name>A0A090M1I9_OSTTA</name>